<dbReference type="PANTHER" id="PTHR42880:SF1">
    <property type="entry name" value="ISOPROPYLMALATE_HOMOCITRATE_CITRAMALATE SYNTHASE FAMILY PROTEIN"/>
    <property type="match status" value="1"/>
</dbReference>
<name>A0A2S7FBC5_CLOBU</name>
<dbReference type="EMBL" id="LRDH01000100">
    <property type="protein sequence ID" value="PPV15356.1"/>
    <property type="molecule type" value="Genomic_DNA"/>
</dbReference>
<protein>
    <submittedName>
        <fullName evidence="3">Homocitrate synthase</fullName>
    </submittedName>
</protein>
<dbReference type="InterPro" id="IPR013785">
    <property type="entry name" value="Aldolase_TIM"/>
</dbReference>
<dbReference type="RefSeq" id="WP_043666597.1">
    <property type="nucleotide sequence ID" value="NZ_JSEG01000025.1"/>
</dbReference>
<evidence type="ECO:0000259" key="2">
    <source>
        <dbReference type="Pfam" id="PF22617"/>
    </source>
</evidence>
<organism evidence="3 4">
    <name type="scientific">Clostridium butyricum</name>
    <dbReference type="NCBI Taxonomy" id="1492"/>
    <lineage>
        <taxon>Bacteria</taxon>
        <taxon>Bacillati</taxon>
        <taxon>Bacillota</taxon>
        <taxon>Clostridia</taxon>
        <taxon>Eubacteriales</taxon>
        <taxon>Clostridiaceae</taxon>
        <taxon>Clostridium</taxon>
    </lineage>
</organism>
<evidence type="ECO:0000256" key="1">
    <source>
        <dbReference type="ARBA" id="ARBA00022679"/>
    </source>
</evidence>
<evidence type="ECO:0000313" key="3">
    <source>
        <dbReference type="EMBL" id="PPV15356.1"/>
    </source>
</evidence>
<dbReference type="Gene3D" id="3.20.20.70">
    <property type="entry name" value="Aldolase class I"/>
    <property type="match status" value="1"/>
</dbReference>
<dbReference type="Proteomes" id="UP000238081">
    <property type="component" value="Unassembled WGS sequence"/>
</dbReference>
<accession>A0A2S7FBC5</accession>
<dbReference type="PANTHER" id="PTHR42880">
    <property type="entry name" value="HOMOCITRATE SYNTHASE"/>
    <property type="match status" value="1"/>
</dbReference>
<reference evidence="3 4" key="1">
    <citation type="submission" date="2016-01" db="EMBL/GenBank/DDBJ databases">
        <title>Characterization of the Clostridium difficile lineages that are prevalent in Hong Kong and China.</title>
        <authorList>
            <person name="Kwok J.S.-L."/>
            <person name="Lam W.-Y."/>
            <person name="Ip M."/>
            <person name="Chan T.-F."/>
            <person name="Hawkey P.M."/>
            <person name="Tsui S.K.-W."/>
        </authorList>
    </citation>
    <scope>NUCLEOTIDE SEQUENCE [LARGE SCALE GENOMIC DNA]</scope>
    <source>
        <strain evidence="3 4">300064</strain>
    </source>
</reference>
<evidence type="ECO:0000313" key="4">
    <source>
        <dbReference type="Proteomes" id="UP000238081"/>
    </source>
</evidence>
<dbReference type="InterPro" id="IPR054691">
    <property type="entry name" value="LeuA/HCS_post-cat"/>
</dbReference>
<gene>
    <name evidence="3" type="ORF">AWN73_11960</name>
</gene>
<dbReference type="Gene3D" id="1.10.238.260">
    <property type="match status" value="1"/>
</dbReference>
<proteinExistence type="predicted"/>
<dbReference type="GO" id="GO:0016740">
    <property type="term" value="F:transferase activity"/>
    <property type="evidence" value="ECO:0007669"/>
    <property type="project" value="UniProtKB-KW"/>
</dbReference>
<sequence>MKLKQRKIEIIDTTLITLWENYRCSFKRNLDKIMELIKLIYIAGADYIEITDELYRFMLKLPENVEFMLDYYKSIEIKGVDELKENIMIFENNKKIKRLRIIGLDDLILSDYEDILYEVIEKLEDRVELSITDKYKCSTGIAVEWIRVGGKKIVTSFAGIAGNTPLEELLGALRYVENINIRGDFRVFKKISKLYEEITCTSIPPTKPLIGNDIFNVESGIHVNGIIKNSKTFEPYNPEEVGGERKIIIGKHSGIKSLKIKLEELKIEYNSECLDAILIEVRNQSNSKGRGLNDDEIKAACKRGESLCEKKCEYC</sequence>
<dbReference type="SUPFAM" id="SSF51569">
    <property type="entry name" value="Aldolase"/>
    <property type="match status" value="1"/>
</dbReference>
<feature type="domain" description="2-isopropylmalate synthase/homocitrate synthase post-catalytic" evidence="2">
    <location>
        <begin position="210"/>
        <end position="286"/>
    </location>
</feature>
<dbReference type="Pfam" id="PF22617">
    <property type="entry name" value="HCS_D2"/>
    <property type="match status" value="1"/>
</dbReference>
<comment type="caution">
    <text evidence="3">The sequence shown here is derived from an EMBL/GenBank/DDBJ whole genome shotgun (WGS) entry which is preliminary data.</text>
</comment>
<keyword evidence="1" id="KW-0808">Transferase</keyword>
<dbReference type="AlphaFoldDB" id="A0A2S7FBC5"/>